<name>A0AAX2DBD5_9PSED</name>
<dbReference type="EMBL" id="LT629790">
    <property type="protein sequence ID" value="SDU48639.1"/>
    <property type="molecule type" value="Genomic_DNA"/>
</dbReference>
<evidence type="ECO:0000313" key="3">
    <source>
        <dbReference type="Proteomes" id="UP000183772"/>
    </source>
</evidence>
<evidence type="ECO:0000313" key="2">
    <source>
        <dbReference type="EMBL" id="SDU48639.1"/>
    </source>
</evidence>
<accession>A0AAX2DBD5</accession>
<gene>
    <name evidence="2" type="ORF">SAMN05216476_2499</name>
</gene>
<evidence type="ECO:0000256" key="1">
    <source>
        <dbReference type="SAM" id="MobiDB-lite"/>
    </source>
</evidence>
<reference evidence="2 3" key="1">
    <citation type="submission" date="2016-10" db="EMBL/GenBank/DDBJ databases">
        <authorList>
            <person name="Varghese N."/>
            <person name="Submissions S."/>
        </authorList>
    </citation>
    <scope>NUCLEOTIDE SEQUENCE [LARGE SCALE GENOMIC DNA]</scope>
    <source>
        <strain evidence="2 3">DSM 16733</strain>
    </source>
</reference>
<organism evidence="2 3">
    <name type="scientific">Pseudomonas mediterranea</name>
    <dbReference type="NCBI Taxonomy" id="183795"/>
    <lineage>
        <taxon>Bacteria</taxon>
        <taxon>Pseudomonadati</taxon>
        <taxon>Pseudomonadota</taxon>
        <taxon>Gammaproteobacteria</taxon>
        <taxon>Pseudomonadales</taxon>
        <taxon>Pseudomonadaceae</taxon>
        <taxon>Pseudomonas</taxon>
    </lineage>
</organism>
<dbReference type="AlphaFoldDB" id="A0AAX2DBD5"/>
<proteinExistence type="predicted"/>
<protein>
    <submittedName>
        <fullName evidence="2">Uncharacterized protein</fullName>
    </submittedName>
</protein>
<feature type="compositionally biased region" description="Basic and acidic residues" evidence="1">
    <location>
        <begin position="101"/>
        <end position="116"/>
    </location>
</feature>
<keyword evidence="3" id="KW-1185">Reference proteome</keyword>
<dbReference type="Proteomes" id="UP000183772">
    <property type="component" value="Chromosome I"/>
</dbReference>
<feature type="region of interest" description="Disordered" evidence="1">
    <location>
        <begin position="80"/>
        <end position="116"/>
    </location>
</feature>
<sequence>MHNCTDTQAVCRCCGLKLRGSPSWKGGLAYHPEPKGEVHQCHYGGWVCSRRCDIRAWVELEGNHARLRWRERLRASVHLRKREHRAPLAAGKKGTGKKGTQKGDQKGDRFISIRKG</sequence>